<name>A0A0G0JY62_9BACT</name>
<gene>
    <name evidence="2" type="ORF">US45_C0011G0001</name>
</gene>
<organism evidence="2 3">
    <name type="scientific">Candidatus Nomurabacteria bacterium GW2011_GWA1_37_20</name>
    <dbReference type="NCBI Taxonomy" id="1618729"/>
    <lineage>
        <taxon>Bacteria</taxon>
        <taxon>Candidatus Nomuraibacteriota</taxon>
    </lineage>
</organism>
<proteinExistence type="predicted"/>
<dbReference type="EMBL" id="LBTA01000011">
    <property type="protein sequence ID" value="KKQ33306.1"/>
    <property type="molecule type" value="Genomic_DNA"/>
</dbReference>
<protein>
    <submittedName>
        <fullName evidence="2">Uncharacterized protein</fullName>
    </submittedName>
</protein>
<accession>A0A0G0JY62</accession>
<feature type="region of interest" description="Disordered" evidence="1">
    <location>
        <begin position="1"/>
        <end position="29"/>
    </location>
</feature>
<reference evidence="2 3" key="1">
    <citation type="journal article" date="2015" name="Nature">
        <title>rRNA introns, odd ribosomes, and small enigmatic genomes across a large radiation of phyla.</title>
        <authorList>
            <person name="Brown C.T."/>
            <person name="Hug L.A."/>
            <person name="Thomas B.C."/>
            <person name="Sharon I."/>
            <person name="Castelle C.J."/>
            <person name="Singh A."/>
            <person name="Wilkins M.J."/>
            <person name="Williams K.H."/>
            <person name="Banfield J.F."/>
        </authorList>
    </citation>
    <scope>NUCLEOTIDE SEQUENCE [LARGE SCALE GENOMIC DNA]</scope>
</reference>
<comment type="caution">
    <text evidence="2">The sequence shown here is derived from an EMBL/GenBank/DDBJ whole genome shotgun (WGS) entry which is preliminary data.</text>
</comment>
<dbReference type="AlphaFoldDB" id="A0A0G0JY62"/>
<sequence>MAENIPQNPKKETVKINLPPRPTPDPSLEIRLPEAEKDLIVAEKGRLAMYWDK</sequence>
<feature type="non-terminal residue" evidence="2">
    <location>
        <position position="53"/>
    </location>
</feature>
<evidence type="ECO:0000313" key="2">
    <source>
        <dbReference type="EMBL" id="KKQ33306.1"/>
    </source>
</evidence>
<evidence type="ECO:0000313" key="3">
    <source>
        <dbReference type="Proteomes" id="UP000034701"/>
    </source>
</evidence>
<dbReference type="Proteomes" id="UP000034701">
    <property type="component" value="Unassembled WGS sequence"/>
</dbReference>
<evidence type="ECO:0000256" key="1">
    <source>
        <dbReference type="SAM" id="MobiDB-lite"/>
    </source>
</evidence>